<dbReference type="AlphaFoldDB" id="A0A1I3A5H6"/>
<feature type="domain" description="HTH cro/C1-type" evidence="1">
    <location>
        <begin position="226"/>
        <end position="248"/>
    </location>
</feature>
<organism evidence="2 3">
    <name type="scientific">Halorubrum aquaticum</name>
    <dbReference type="NCBI Taxonomy" id="387340"/>
    <lineage>
        <taxon>Archaea</taxon>
        <taxon>Methanobacteriati</taxon>
        <taxon>Methanobacteriota</taxon>
        <taxon>Stenosarchaea group</taxon>
        <taxon>Halobacteria</taxon>
        <taxon>Halobacteriales</taxon>
        <taxon>Haloferacaceae</taxon>
        <taxon>Halorubrum</taxon>
    </lineage>
</organism>
<dbReference type="Proteomes" id="UP000323537">
    <property type="component" value="Unassembled WGS sequence"/>
</dbReference>
<reference evidence="2 3" key="1">
    <citation type="submission" date="2016-10" db="EMBL/GenBank/DDBJ databases">
        <authorList>
            <person name="Varghese N."/>
            <person name="Submissions S."/>
        </authorList>
    </citation>
    <scope>NUCLEOTIDE SEQUENCE [LARGE SCALE GENOMIC DNA]</scope>
    <source>
        <strain evidence="2 3">CGMCC 1.6377</strain>
    </source>
</reference>
<evidence type="ECO:0000259" key="1">
    <source>
        <dbReference type="PROSITE" id="PS50943"/>
    </source>
</evidence>
<gene>
    <name evidence="2" type="ORF">SAMN04488066_104175</name>
</gene>
<accession>A0A1I3A5H6</accession>
<dbReference type="OrthoDB" id="76247at2157"/>
<dbReference type="PROSITE" id="PS50943">
    <property type="entry name" value="HTH_CROC1"/>
    <property type="match status" value="1"/>
</dbReference>
<dbReference type="RefSeq" id="WP_149783809.1">
    <property type="nucleotide sequence ID" value="NZ_BAAADP010000001.1"/>
</dbReference>
<keyword evidence="3" id="KW-1185">Reference proteome</keyword>
<dbReference type="EMBL" id="FOPZ01000004">
    <property type="protein sequence ID" value="SFH45392.1"/>
    <property type="molecule type" value="Genomic_DNA"/>
</dbReference>
<protein>
    <recommendedName>
        <fullName evidence="1">HTH cro/C1-type domain-containing protein</fullName>
    </recommendedName>
</protein>
<evidence type="ECO:0000313" key="2">
    <source>
        <dbReference type="EMBL" id="SFH45392.1"/>
    </source>
</evidence>
<name>A0A1I3A5H6_9EURY</name>
<evidence type="ECO:0000313" key="3">
    <source>
        <dbReference type="Proteomes" id="UP000323537"/>
    </source>
</evidence>
<sequence length="468" mass="54678">MNTKQAFKKFIDFEAEFSVFSKSYNDVYYWDRIRCQVFSEIVEKVGIWSTDKSSFERQSVDRNLLLAGFSKAIHSLRSVRDSPLFTGRRDILFAAADTSRRQYFNETYWDVLVDPLADQIEYSYTSLEDKSKIKKMCDDNIWTHDTTATDQIHFISNISTILGDTVTVNADAADDIYFLERKIQDIFDVNIDLIARIQDELTQRKYTKPLYELLLRRIDPKVVIIRYNPSKSTLIEVCQEFGIPVIELQHGVDSEYSPEISYGDSINGEFCFPDVYFSWGDYWCNKPNFPIDDIRVVGWPFIETISEEYIFSNQQRKILFISQPTCGETLSQIAVEVADTIEQEVIYRLHPNERNVWRSLYPWLESSNVYIDSGERSLYDIMGECCTQVGTESTALYEGLMFNQNTYILDEFDSETHPWCEMDEITIFSEAETLCKYLKKTKNTNVDCSRFFRPNSIKNIQQEISDII</sequence>
<proteinExistence type="predicted"/>
<dbReference type="InterPro" id="IPR001387">
    <property type="entry name" value="Cro/C1-type_HTH"/>
</dbReference>